<comment type="caution">
    <text evidence="26">The sequence shown here is derived from an EMBL/GenBank/DDBJ whole genome shotgun (WGS) entry which is preliminary data.</text>
</comment>
<dbReference type="FunFam" id="1.10.510.10:FF:000060">
    <property type="entry name" value="G-type lectin S-receptor-like serine/threonine-protein kinase"/>
    <property type="match status" value="1"/>
</dbReference>
<keyword evidence="8 18" id="KW-0547">Nucleotide-binding</keyword>
<dbReference type="CDD" id="cd14066">
    <property type="entry name" value="STKc_IRAK"/>
    <property type="match status" value="1"/>
</dbReference>
<evidence type="ECO:0000256" key="20">
    <source>
        <dbReference type="SAM" id="Phobius"/>
    </source>
</evidence>
<feature type="domain" description="EGF-like" evidence="23">
    <location>
        <begin position="286"/>
        <end position="326"/>
    </location>
</feature>
<feature type="domain" description="Protein kinase" evidence="22">
    <location>
        <begin position="526"/>
        <end position="803"/>
    </location>
</feature>
<dbReference type="InterPro" id="IPR008271">
    <property type="entry name" value="Ser/Thr_kinase_AS"/>
</dbReference>
<feature type="transmembrane region" description="Helical" evidence="20">
    <location>
        <begin position="448"/>
        <end position="468"/>
    </location>
</feature>
<keyword evidence="9 18" id="KW-0418">Kinase</keyword>
<dbReference type="CDD" id="cd01098">
    <property type="entry name" value="PAN_AP_plant"/>
    <property type="match status" value="1"/>
</dbReference>
<evidence type="ECO:0000256" key="7">
    <source>
        <dbReference type="ARBA" id="ARBA00022734"/>
    </source>
</evidence>
<dbReference type="GO" id="GO:0048544">
    <property type="term" value="P:recognition of pollen"/>
    <property type="evidence" value="ECO:0007669"/>
    <property type="project" value="InterPro"/>
</dbReference>
<dbReference type="PANTHER" id="PTHR27002:SF1095">
    <property type="entry name" value="G-TYPE LECTIN S-RECEPTOR-LIKE SERINE_THREONINE-PROTEIN KINASE RKS1"/>
    <property type="match status" value="1"/>
</dbReference>
<name>A0A2P6RS63_ROSCH</name>
<evidence type="ECO:0000256" key="8">
    <source>
        <dbReference type="ARBA" id="ARBA00022741"/>
    </source>
</evidence>
<evidence type="ECO:0000256" key="17">
    <source>
        <dbReference type="ARBA" id="ARBA00048679"/>
    </source>
</evidence>
<evidence type="ECO:0000256" key="4">
    <source>
        <dbReference type="ARBA" id="ARBA00022679"/>
    </source>
</evidence>
<dbReference type="GO" id="GO:0005524">
    <property type="term" value="F:ATP binding"/>
    <property type="evidence" value="ECO:0007669"/>
    <property type="project" value="UniProtKB-KW"/>
</dbReference>
<comment type="subcellular location">
    <subcellularLocation>
        <location evidence="1">Cell membrane</location>
        <topology evidence="1">Single-pass type I membrane protein</topology>
    </subcellularLocation>
</comment>
<proteinExistence type="inferred from homology"/>
<dbReference type="Proteomes" id="UP000238479">
    <property type="component" value="Chromosome 2"/>
</dbReference>
<dbReference type="AlphaFoldDB" id="A0A2P6RS63"/>
<dbReference type="SMART" id="SM00220">
    <property type="entry name" value="S_TKc"/>
    <property type="match status" value="1"/>
</dbReference>
<dbReference type="InterPro" id="IPR024171">
    <property type="entry name" value="SRK-like_kinase"/>
</dbReference>
<dbReference type="InterPro" id="IPR000719">
    <property type="entry name" value="Prot_kinase_dom"/>
</dbReference>
<keyword evidence="11 20" id="KW-1133">Transmembrane helix</keyword>
<keyword evidence="7" id="KW-0430">Lectin</keyword>
<dbReference type="GO" id="GO:0005886">
    <property type="term" value="C:plasma membrane"/>
    <property type="evidence" value="ECO:0007669"/>
    <property type="project" value="UniProtKB-SubCell"/>
</dbReference>
<dbReference type="GO" id="GO:0106310">
    <property type="term" value="F:protein serine kinase activity"/>
    <property type="evidence" value="ECO:0007669"/>
    <property type="project" value="RHEA"/>
</dbReference>
<dbReference type="SUPFAM" id="SSF56112">
    <property type="entry name" value="Protein kinase-like (PK-like)"/>
    <property type="match status" value="1"/>
</dbReference>
<evidence type="ECO:0000256" key="1">
    <source>
        <dbReference type="ARBA" id="ARBA00004251"/>
    </source>
</evidence>
<keyword evidence="14" id="KW-0675">Receptor</keyword>
<keyword evidence="5 20" id="KW-0812">Transmembrane</keyword>
<keyword evidence="13" id="KW-1015">Disulfide bond</keyword>
<accession>A0A2P6RS63</accession>
<feature type="signal peptide" evidence="21">
    <location>
        <begin position="1"/>
        <end position="25"/>
    </location>
</feature>
<comment type="caution">
    <text evidence="19">Lacks conserved residue(s) required for the propagation of feature annotation.</text>
</comment>
<dbReference type="FunFam" id="3.30.200.20:FF:000330">
    <property type="entry name" value="G-type lectin S-receptor-like serine/threonine-protein kinase At4g03230"/>
    <property type="match status" value="1"/>
</dbReference>
<dbReference type="InterPro" id="IPR001480">
    <property type="entry name" value="Bulb-type_lectin_dom"/>
</dbReference>
<dbReference type="EMBL" id="PDCK01000040">
    <property type="protein sequence ID" value="PRQ49263.1"/>
    <property type="molecule type" value="Genomic_DNA"/>
</dbReference>
<dbReference type="Gene3D" id="2.90.10.10">
    <property type="entry name" value="Bulb-type lectin domain"/>
    <property type="match status" value="1"/>
</dbReference>
<dbReference type="EC" id="2.7.11.1" evidence="18"/>
<evidence type="ECO:0000256" key="10">
    <source>
        <dbReference type="ARBA" id="ARBA00022840"/>
    </source>
</evidence>
<dbReference type="GO" id="GO:0004674">
    <property type="term" value="F:protein serine/threonine kinase activity"/>
    <property type="evidence" value="ECO:0007669"/>
    <property type="project" value="UniProtKB-KW"/>
</dbReference>
<feature type="domain" description="Apple" evidence="25">
    <location>
        <begin position="346"/>
        <end position="427"/>
    </location>
</feature>
<keyword evidence="2" id="KW-1003">Cell membrane</keyword>
<dbReference type="Pfam" id="PF07714">
    <property type="entry name" value="PK_Tyr_Ser-Thr"/>
    <property type="match status" value="1"/>
</dbReference>
<evidence type="ECO:0000259" key="25">
    <source>
        <dbReference type="PROSITE" id="PS50948"/>
    </source>
</evidence>
<dbReference type="SMART" id="SM00108">
    <property type="entry name" value="B_lectin"/>
    <property type="match status" value="1"/>
</dbReference>
<comment type="catalytic activity">
    <reaction evidence="16 18">
        <text>L-threonyl-[protein] + ATP = O-phospho-L-threonyl-[protein] + ADP + H(+)</text>
        <dbReference type="Rhea" id="RHEA:46608"/>
        <dbReference type="Rhea" id="RHEA-COMP:11060"/>
        <dbReference type="Rhea" id="RHEA-COMP:11605"/>
        <dbReference type="ChEBI" id="CHEBI:15378"/>
        <dbReference type="ChEBI" id="CHEBI:30013"/>
        <dbReference type="ChEBI" id="CHEBI:30616"/>
        <dbReference type="ChEBI" id="CHEBI:61977"/>
        <dbReference type="ChEBI" id="CHEBI:456216"/>
        <dbReference type="EC" id="2.7.11.1"/>
    </reaction>
</comment>
<keyword evidence="4 18" id="KW-0808">Transferase</keyword>
<evidence type="ECO:0000256" key="12">
    <source>
        <dbReference type="ARBA" id="ARBA00023136"/>
    </source>
</evidence>
<dbReference type="InterPro" id="IPR011009">
    <property type="entry name" value="Kinase-like_dom_sf"/>
</dbReference>
<evidence type="ECO:0000256" key="19">
    <source>
        <dbReference type="PROSITE-ProRule" id="PRU00076"/>
    </source>
</evidence>
<evidence type="ECO:0000256" key="5">
    <source>
        <dbReference type="ARBA" id="ARBA00022692"/>
    </source>
</evidence>
<dbReference type="STRING" id="74649.A0A2P6RS63"/>
<evidence type="ECO:0000256" key="16">
    <source>
        <dbReference type="ARBA" id="ARBA00047899"/>
    </source>
</evidence>
<evidence type="ECO:0000259" key="24">
    <source>
        <dbReference type="PROSITE" id="PS50927"/>
    </source>
</evidence>
<dbReference type="Pfam" id="PF01453">
    <property type="entry name" value="B_lectin"/>
    <property type="match status" value="1"/>
</dbReference>
<feature type="chain" id="PRO_5015105498" description="Receptor-like serine/threonine-protein kinase" evidence="21">
    <location>
        <begin position="26"/>
        <end position="844"/>
    </location>
</feature>
<sequence length="844" mass="94777">MNSIQWSMITALLIFLLPYLPSCISIDSITPNQTIKDGDVLVSSKKLFALGFFSPGNSEKRYVGVWFDKVPEQTIVWVANRDNPINDSSGFLVIDADGGLVIYGKDRKLPLWSANVTLSYPKNSMAKLLDTGNFVLFENGRSLWEGFDYPSNTMLPFMKIGLNRRSGLNRFLTSWKSQDDPGTGNFSARIDPEGFPQMFLYKGQAPRWRTGSWIGHRWSGVPIMDGLKFDSIFDVSFVNNQDELYVMDRIKDDSIFSRMVLVESGILERSMWQDQQHQWSKYWSGPVELCDNYGECGPNSNCDPYVYNAGMFECACLPGFEPKLNHSWYLKDGSGGCVRKKGASVCKNGEGFVMVSPVKAPDSSTAHVNLTLGPKECKEECLRNCSCMAYSSAGDPQEWNGCVTWYGDLMDTRTYTSVTQDLYVRVDSIELAKYAKKSNGFLSKKGKLAITIASILVFFVVISIAYWSTKMKRKGTERQNLFSFGVITPSVYLEDFPSRTDPDDSRLKSDIPFFDLSTISAATNNFSDSNRLGEGGFGPVYKGVLSSGTEIAVKRLSKNSGQGNEEFKNEVVLIAKLQHRNLVRILGYCIQDEEKMLIYEYLPNKSLDSFIFNEMKRTSLDWTRRLEIIFGIARGILYLHQDSRLRIIHRDLKASNILLDYDMNPKIADFGVARIFRANQIAASTNRVVGTYGYMSPEYAMEGLFSVKSNVYSFGVLLLEIVTGRKNTGYYYDNPDSNLVGHVWDLWKEGRALEIVDTSLGESYPISEVLRCIQIALLCVQEYANDRPTMSKVVSVLGNDAALPSPRKPGFLLKRSNYTSGDPSTSIGDANSINYVTSTIVEAR</sequence>
<keyword evidence="19" id="KW-0245">EGF-like domain</keyword>
<evidence type="ECO:0000256" key="2">
    <source>
        <dbReference type="ARBA" id="ARBA00022475"/>
    </source>
</evidence>
<dbReference type="Pfam" id="PF00954">
    <property type="entry name" value="S_locus_glycop"/>
    <property type="match status" value="1"/>
</dbReference>
<evidence type="ECO:0000256" key="21">
    <source>
        <dbReference type="SAM" id="SignalP"/>
    </source>
</evidence>
<comment type="similarity">
    <text evidence="18">Belongs to the protein kinase superfamily. Ser/Thr protein kinase family.</text>
</comment>
<dbReference type="InterPro" id="IPR001245">
    <property type="entry name" value="Ser-Thr/Tyr_kinase_cat_dom"/>
</dbReference>
<dbReference type="Gene3D" id="1.10.510.10">
    <property type="entry name" value="Transferase(Phosphotransferase) domain 1"/>
    <property type="match status" value="1"/>
</dbReference>
<dbReference type="InterPro" id="IPR000742">
    <property type="entry name" value="EGF"/>
</dbReference>
<evidence type="ECO:0000256" key="15">
    <source>
        <dbReference type="ARBA" id="ARBA00023180"/>
    </source>
</evidence>
<dbReference type="CDD" id="cd00053">
    <property type="entry name" value="EGF"/>
    <property type="match status" value="1"/>
</dbReference>
<comment type="catalytic activity">
    <reaction evidence="17 18">
        <text>L-seryl-[protein] + ATP = O-phospho-L-seryl-[protein] + ADP + H(+)</text>
        <dbReference type="Rhea" id="RHEA:17989"/>
        <dbReference type="Rhea" id="RHEA-COMP:9863"/>
        <dbReference type="Rhea" id="RHEA-COMP:11604"/>
        <dbReference type="ChEBI" id="CHEBI:15378"/>
        <dbReference type="ChEBI" id="CHEBI:29999"/>
        <dbReference type="ChEBI" id="CHEBI:30616"/>
        <dbReference type="ChEBI" id="CHEBI:83421"/>
        <dbReference type="ChEBI" id="CHEBI:456216"/>
        <dbReference type="EC" id="2.7.11.1"/>
    </reaction>
</comment>
<dbReference type="Gramene" id="PRQ49263">
    <property type="protein sequence ID" value="PRQ49263"/>
    <property type="gene ID" value="RchiOBHm_Chr2g0119981"/>
</dbReference>
<dbReference type="InterPro" id="IPR000858">
    <property type="entry name" value="S_locus_glycoprot_dom"/>
</dbReference>
<dbReference type="InterPro" id="IPR003609">
    <property type="entry name" value="Pan_app"/>
</dbReference>
<protein>
    <recommendedName>
        <fullName evidence="18">Receptor-like serine/threonine-protein kinase</fullName>
        <ecNumber evidence="18">2.7.11.1</ecNumber>
    </recommendedName>
</protein>
<evidence type="ECO:0000256" key="11">
    <source>
        <dbReference type="ARBA" id="ARBA00022989"/>
    </source>
</evidence>
<dbReference type="PANTHER" id="PTHR27002">
    <property type="entry name" value="RECEPTOR-LIKE SERINE/THREONINE-PROTEIN KINASE SD1-8"/>
    <property type="match status" value="1"/>
</dbReference>
<dbReference type="PROSITE" id="PS50011">
    <property type="entry name" value="PROTEIN_KINASE_DOM"/>
    <property type="match status" value="1"/>
</dbReference>
<evidence type="ECO:0000259" key="22">
    <source>
        <dbReference type="PROSITE" id="PS50011"/>
    </source>
</evidence>
<dbReference type="SMART" id="SM00473">
    <property type="entry name" value="PAN_AP"/>
    <property type="match status" value="1"/>
</dbReference>
<organism evidence="26 27">
    <name type="scientific">Rosa chinensis</name>
    <name type="common">China rose</name>
    <dbReference type="NCBI Taxonomy" id="74649"/>
    <lineage>
        <taxon>Eukaryota</taxon>
        <taxon>Viridiplantae</taxon>
        <taxon>Streptophyta</taxon>
        <taxon>Embryophyta</taxon>
        <taxon>Tracheophyta</taxon>
        <taxon>Spermatophyta</taxon>
        <taxon>Magnoliopsida</taxon>
        <taxon>eudicotyledons</taxon>
        <taxon>Gunneridae</taxon>
        <taxon>Pentapetalae</taxon>
        <taxon>rosids</taxon>
        <taxon>fabids</taxon>
        <taxon>Rosales</taxon>
        <taxon>Rosaceae</taxon>
        <taxon>Rosoideae</taxon>
        <taxon>Rosoideae incertae sedis</taxon>
        <taxon>Rosa</taxon>
    </lineage>
</organism>
<reference evidence="26 27" key="1">
    <citation type="journal article" date="2018" name="Nat. Genet.">
        <title>The Rosa genome provides new insights in the design of modern roses.</title>
        <authorList>
            <person name="Bendahmane M."/>
        </authorList>
    </citation>
    <scope>NUCLEOTIDE SEQUENCE [LARGE SCALE GENOMIC DNA]</scope>
    <source>
        <strain evidence="27">cv. Old Blush</strain>
    </source>
</reference>
<dbReference type="Pfam" id="PF08276">
    <property type="entry name" value="PAN_2"/>
    <property type="match status" value="1"/>
</dbReference>
<dbReference type="PROSITE" id="PS50948">
    <property type="entry name" value="PAN"/>
    <property type="match status" value="1"/>
</dbReference>
<evidence type="ECO:0000256" key="14">
    <source>
        <dbReference type="ARBA" id="ARBA00023170"/>
    </source>
</evidence>
<keyword evidence="3 18" id="KW-0723">Serine/threonine-protein kinase</keyword>
<keyword evidence="27" id="KW-1185">Reference proteome</keyword>
<evidence type="ECO:0000256" key="18">
    <source>
        <dbReference type="PIRNR" id="PIRNR000641"/>
    </source>
</evidence>
<dbReference type="PROSITE" id="PS00108">
    <property type="entry name" value="PROTEIN_KINASE_ST"/>
    <property type="match status" value="1"/>
</dbReference>
<dbReference type="PROSITE" id="PS50026">
    <property type="entry name" value="EGF_3"/>
    <property type="match status" value="1"/>
</dbReference>
<evidence type="ECO:0000256" key="3">
    <source>
        <dbReference type="ARBA" id="ARBA00022527"/>
    </source>
</evidence>
<evidence type="ECO:0000313" key="27">
    <source>
        <dbReference type="Proteomes" id="UP000238479"/>
    </source>
</evidence>
<dbReference type="CDD" id="cd00028">
    <property type="entry name" value="B_lectin"/>
    <property type="match status" value="1"/>
</dbReference>
<keyword evidence="10 18" id="KW-0067">ATP-binding</keyword>
<evidence type="ECO:0000313" key="26">
    <source>
        <dbReference type="EMBL" id="PRQ49263.1"/>
    </source>
</evidence>
<evidence type="ECO:0000256" key="6">
    <source>
        <dbReference type="ARBA" id="ARBA00022729"/>
    </source>
</evidence>
<evidence type="ECO:0000259" key="23">
    <source>
        <dbReference type="PROSITE" id="PS50026"/>
    </source>
</evidence>
<dbReference type="FunFam" id="2.90.10.10:FF:000029">
    <property type="entry name" value="G-type lectin S-receptor-like serine/threonine-protein kinase"/>
    <property type="match status" value="1"/>
</dbReference>
<dbReference type="OMA" id="DKFECSC"/>
<dbReference type="OrthoDB" id="1933550at2759"/>
<dbReference type="PROSITE" id="PS50927">
    <property type="entry name" value="BULB_LECTIN"/>
    <property type="match status" value="1"/>
</dbReference>
<dbReference type="PIRSF" id="PIRSF000641">
    <property type="entry name" value="SRK"/>
    <property type="match status" value="1"/>
</dbReference>
<gene>
    <name evidence="26" type="ORF">RchiOBHm_Chr2g0119981</name>
</gene>
<dbReference type="SUPFAM" id="SSF51110">
    <property type="entry name" value="alpha-D-mannose-specific plant lectins"/>
    <property type="match status" value="1"/>
</dbReference>
<keyword evidence="6 21" id="KW-0732">Signal</keyword>
<dbReference type="InterPro" id="IPR036426">
    <property type="entry name" value="Bulb-type_lectin_dom_sf"/>
</dbReference>
<keyword evidence="12 20" id="KW-0472">Membrane</keyword>
<evidence type="ECO:0000256" key="9">
    <source>
        <dbReference type="ARBA" id="ARBA00022777"/>
    </source>
</evidence>
<feature type="domain" description="Bulb-type lectin" evidence="24">
    <location>
        <begin position="26"/>
        <end position="149"/>
    </location>
</feature>
<dbReference type="Gene3D" id="3.30.200.20">
    <property type="entry name" value="Phosphorylase Kinase, domain 1"/>
    <property type="match status" value="1"/>
</dbReference>
<keyword evidence="15" id="KW-0325">Glycoprotein</keyword>
<evidence type="ECO:0000256" key="13">
    <source>
        <dbReference type="ARBA" id="ARBA00023157"/>
    </source>
</evidence>
<dbReference type="GO" id="GO:0030246">
    <property type="term" value="F:carbohydrate binding"/>
    <property type="evidence" value="ECO:0007669"/>
    <property type="project" value="UniProtKB-KW"/>
</dbReference>